<keyword evidence="1" id="KW-0472">Membrane</keyword>
<dbReference type="GO" id="GO:0016020">
    <property type="term" value="C:membrane"/>
    <property type="evidence" value="ECO:0007669"/>
    <property type="project" value="UniProtKB-SubCell"/>
</dbReference>
<organism evidence="2 3">
    <name type="scientific">Echeneis naucrates</name>
    <name type="common">Live sharksucker</name>
    <dbReference type="NCBI Taxonomy" id="173247"/>
    <lineage>
        <taxon>Eukaryota</taxon>
        <taxon>Metazoa</taxon>
        <taxon>Chordata</taxon>
        <taxon>Craniata</taxon>
        <taxon>Vertebrata</taxon>
        <taxon>Euteleostomi</taxon>
        <taxon>Actinopterygii</taxon>
        <taxon>Neopterygii</taxon>
        <taxon>Teleostei</taxon>
        <taxon>Neoteleostei</taxon>
        <taxon>Acanthomorphata</taxon>
        <taxon>Carangaria</taxon>
        <taxon>Carangiformes</taxon>
        <taxon>Echeneidae</taxon>
        <taxon>Echeneis</taxon>
    </lineage>
</organism>
<reference evidence="2" key="1">
    <citation type="submission" date="2021-04" db="EMBL/GenBank/DDBJ databases">
        <authorList>
            <consortium name="Wellcome Sanger Institute Data Sharing"/>
        </authorList>
    </citation>
    <scope>NUCLEOTIDE SEQUENCE [LARGE SCALE GENOMIC DNA]</scope>
</reference>
<sequence>NQVIPMTQNMFQEGLYHVFFKETPSAHPQSQVTSPMELETGRIHRWFGSVVNTRLLVSGVVQVLSAFGCILTTITHACVSYDCSVTMVTPVWSSLFYMAAGCLAMEVQRKANKLKVNIITLMGLNVFSLLFGFSALLVNSLKLTHPVALNTNQQRKGSYIAKGSSIAFSVQCFLASIFIFFLCWRGLRRYSPQHTQTYSRVSQVKTPDETNGPLLEQIEYNQ</sequence>
<feature type="transmembrane region" description="Helical" evidence="1">
    <location>
        <begin position="87"/>
        <end position="104"/>
    </location>
</feature>
<evidence type="ECO:0000313" key="3">
    <source>
        <dbReference type="Proteomes" id="UP000472264"/>
    </source>
</evidence>
<keyword evidence="1" id="KW-1133">Transmembrane helix</keyword>
<evidence type="ECO:0000256" key="1">
    <source>
        <dbReference type="SAM" id="Phobius"/>
    </source>
</evidence>
<accession>A0A665UXM0</accession>
<dbReference type="InterPro" id="IPR038874">
    <property type="entry name" value="TMEM253"/>
</dbReference>
<keyword evidence="3" id="KW-1185">Reference proteome</keyword>
<dbReference type="PANTHER" id="PTHR37359">
    <property type="entry name" value="TRANSMEMBRANE PROTEIN 253"/>
    <property type="match status" value="1"/>
</dbReference>
<dbReference type="Proteomes" id="UP000472264">
    <property type="component" value="Chromosome 16"/>
</dbReference>
<dbReference type="OMA" id="PRLWKVQ"/>
<dbReference type="PANTHER" id="PTHR37359:SF1">
    <property type="entry name" value="TRANSMEMBRANE PROTEIN 253"/>
    <property type="match status" value="1"/>
</dbReference>
<dbReference type="Ensembl" id="ENSENLT00000024809.1">
    <property type="protein sequence ID" value="ENSENLP00000024024.1"/>
    <property type="gene ID" value="ENSENLG00000010881.1"/>
</dbReference>
<dbReference type="AlphaFoldDB" id="A0A665UXM0"/>
<reference evidence="2" key="3">
    <citation type="submission" date="2025-09" db="UniProtKB">
        <authorList>
            <consortium name="Ensembl"/>
        </authorList>
    </citation>
    <scope>IDENTIFICATION</scope>
</reference>
<evidence type="ECO:0000313" key="2">
    <source>
        <dbReference type="Ensembl" id="ENSENLP00000024024.1"/>
    </source>
</evidence>
<reference evidence="2" key="2">
    <citation type="submission" date="2025-08" db="UniProtKB">
        <authorList>
            <consortium name="Ensembl"/>
        </authorList>
    </citation>
    <scope>IDENTIFICATION</scope>
</reference>
<feature type="transmembrane region" description="Helical" evidence="1">
    <location>
        <begin position="159"/>
        <end position="184"/>
    </location>
</feature>
<name>A0A665UXM0_ECHNA</name>
<keyword evidence="1" id="KW-0812">Transmembrane</keyword>
<gene>
    <name evidence="2" type="primary">tmem253</name>
</gene>
<proteinExistence type="predicted"/>
<feature type="transmembrane region" description="Helical" evidence="1">
    <location>
        <begin position="55"/>
        <end position="75"/>
    </location>
</feature>
<protein>
    <submittedName>
        <fullName evidence="2">Si:dkey-30c15.13</fullName>
    </submittedName>
</protein>
<dbReference type="InParanoid" id="A0A665UXM0"/>
<feature type="transmembrane region" description="Helical" evidence="1">
    <location>
        <begin position="116"/>
        <end position="139"/>
    </location>
</feature>